<feature type="repeat" description="TPR" evidence="3">
    <location>
        <begin position="371"/>
        <end position="404"/>
    </location>
</feature>
<dbReference type="PANTHER" id="PTHR45586:SF15">
    <property type="entry name" value="TPR REPEAT-CONTAINING PROTEIN YPIA"/>
    <property type="match status" value="1"/>
</dbReference>
<protein>
    <submittedName>
        <fullName evidence="4">Tetratricopeptide repeat protein</fullName>
    </submittedName>
</protein>
<organism evidence="4 5">
    <name type="scientific">Terrihalobacillus insolitus</name>
    <dbReference type="NCBI Taxonomy" id="2950438"/>
    <lineage>
        <taxon>Bacteria</taxon>
        <taxon>Bacillati</taxon>
        <taxon>Bacillota</taxon>
        <taxon>Bacilli</taxon>
        <taxon>Bacillales</taxon>
        <taxon>Bacillaceae</taxon>
        <taxon>Terrihalobacillus</taxon>
    </lineage>
</organism>
<dbReference type="AlphaFoldDB" id="A0A9X3WVE6"/>
<evidence type="ECO:0000256" key="3">
    <source>
        <dbReference type="PROSITE-ProRule" id="PRU00339"/>
    </source>
</evidence>
<dbReference type="InterPro" id="IPR051012">
    <property type="entry name" value="CellSynth/LPSAsmb/PSIAsmb"/>
</dbReference>
<evidence type="ECO:0000313" key="5">
    <source>
        <dbReference type="Proteomes" id="UP001145050"/>
    </source>
</evidence>
<dbReference type="SMART" id="SM00028">
    <property type="entry name" value="TPR"/>
    <property type="match status" value="6"/>
</dbReference>
<accession>A0A9X3WVE6</accession>
<gene>
    <name evidence="4" type="ORF">NC797_09715</name>
</gene>
<proteinExistence type="predicted"/>
<dbReference type="InterPro" id="IPR011990">
    <property type="entry name" value="TPR-like_helical_dom_sf"/>
</dbReference>
<evidence type="ECO:0000256" key="2">
    <source>
        <dbReference type="ARBA" id="ARBA00022803"/>
    </source>
</evidence>
<dbReference type="Pfam" id="PF13429">
    <property type="entry name" value="TPR_15"/>
    <property type="match status" value="1"/>
</dbReference>
<dbReference type="EMBL" id="JAMQKB010000008">
    <property type="protein sequence ID" value="MDC3424786.1"/>
    <property type="molecule type" value="Genomic_DNA"/>
</dbReference>
<name>A0A9X3WVE6_9BACI</name>
<dbReference type="Proteomes" id="UP001145050">
    <property type="component" value="Unassembled WGS sequence"/>
</dbReference>
<keyword evidence="1" id="KW-0677">Repeat</keyword>
<comment type="caution">
    <text evidence="4">The sequence shown here is derived from an EMBL/GenBank/DDBJ whole genome shotgun (WGS) entry which is preliminary data.</text>
</comment>
<evidence type="ECO:0000313" key="4">
    <source>
        <dbReference type="EMBL" id="MDC3424786.1"/>
    </source>
</evidence>
<dbReference type="PANTHER" id="PTHR45586">
    <property type="entry name" value="TPR REPEAT-CONTAINING PROTEIN PA4667"/>
    <property type="match status" value="1"/>
</dbReference>
<dbReference type="RefSeq" id="WP_272436587.1">
    <property type="nucleotide sequence ID" value="NZ_JAMQKB010000008.1"/>
</dbReference>
<feature type="repeat" description="TPR" evidence="3">
    <location>
        <begin position="170"/>
        <end position="203"/>
    </location>
</feature>
<evidence type="ECO:0000256" key="1">
    <source>
        <dbReference type="ARBA" id="ARBA00022737"/>
    </source>
</evidence>
<dbReference type="SUPFAM" id="SSF81901">
    <property type="entry name" value="HCP-like"/>
    <property type="match status" value="1"/>
</dbReference>
<dbReference type="Pfam" id="PF25058">
    <property type="entry name" value="ARM_TT21"/>
    <property type="match status" value="1"/>
</dbReference>
<dbReference type="Pfam" id="PF13176">
    <property type="entry name" value="TPR_7"/>
    <property type="match status" value="1"/>
</dbReference>
<dbReference type="Pfam" id="PF13181">
    <property type="entry name" value="TPR_8"/>
    <property type="match status" value="1"/>
</dbReference>
<dbReference type="PROSITE" id="PS50005">
    <property type="entry name" value="TPR"/>
    <property type="match status" value="2"/>
</dbReference>
<sequence>MEEIYEAIQFMEQDKTKEALRHLESFLPQANEEEKFTIAELYMKWGMLEEAKTIIEDLAQHYPNETELKMMLADIHIDLEEDDQAIDLLNQFQQGDEEYVEALIQLADLYQAQGLFEVAEQKLLAAKQVDTTEPIVDFALGELAFSIGEYVKAIPYYEKVFELSRVIGDIDVSYRLAEAYAASGDFERALTYYQESDSQNPDVLFKYGFTAEQANRRDIAIKIWEQLMDIDPNYQSVYLYLAKAYETEGFVQEAMETASKGLKMDQFNKELYHYSGTLAHRLGKDLESERLIKEAIALDPGYKEAVLFLVEKYKKAGDYEAIADLLSHVVELGEDDPLYKWELAKAYREIESFSHALNMYMDAYNNFKDDSDFLKEFGYFLVEEGNVKEAKKVFLHYLQVEPTDHETEEYVSRLGEHEDTF</sequence>
<dbReference type="InterPro" id="IPR019734">
    <property type="entry name" value="TPR_rpt"/>
</dbReference>
<dbReference type="SUPFAM" id="SSF48452">
    <property type="entry name" value="TPR-like"/>
    <property type="match status" value="1"/>
</dbReference>
<keyword evidence="5" id="KW-1185">Reference proteome</keyword>
<reference evidence="4" key="1">
    <citation type="submission" date="2022-06" db="EMBL/GenBank/DDBJ databases">
        <title>Aquibacillus sp. a new bacterium isolated from soil saline samples.</title>
        <authorList>
            <person name="Galisteo C."/>
            <person name="De La Haba R."/>
            <person name="Sanchez-Porro C."/>
            <person name="Ventosa A."/>
        </authorList>
    </citation>
    <scope>NUCLEOTIDE SEQUENCE</scope>
    <source>
        <strain evidence="4">3ASR75-11</strain>
    </source>
</reference>
<dbReference type="Gene3D" id="1.25.40.10">
    <property type="entry name" value="Tetratricopeptide repeat domain"/>
    <property type="match status" value="2"/>
</dbReference>
<keyword evidence="2 3" id="KW-0802">TPR repeat</keyword>